<organism evidence="2 3">
    <name type="scientific">Pseudomicrostroma glucosiphilum</name>
    <dbReference type="NCBI Taxonomy" id="1684307"/>
    <lineage>
        <taxon>Eukaryota</taxon>
        <taxon>Fungi</taxon>
        <taxon>Dikarya</taxon>
        <taxon>Basidiomycota</taxon>
        <taxon>Ustilaginomycotina</taxon>
        <taxon>Exobasidiomycetes</taxon>
        <taxon>Microstromatales</taxon>
        <taxon>Microstromatales incertae sedis</taxon>
        <taxon>Pseudomicrostroma</taxon>
    </lineage>
</organism>
<feature type="compositionally biased region" description="Low complexity" evidence="1">
    <location>
        <begin position="386"/>
        <end position="407"/>
    </location>
</feature>
<dbReference type="OrthoDB" id="660555at2759"/>
<feature type="compositionally biased region" description="Low complexity" evidence="1">
    <location>
        <begin position="580"/>
        <end position="595"/>
    </location>
</feature>
<reference evidence="2 3" key="1">
    <citation type="journal article" date="2018" name="Mol. Biol. Evol.">
        <title>Broad Genomic Sampling Reveals a Smut Pathogenic Ancestry of the Fungal Clade Ustilaginomycotina.</title>
        <authorList>
            <person name="Kijpornyongpan T."/>
            <person name="Mondo S.J."/>
            <person name="Barry K."/>
            <person name="Sandor L."/>
            <person name="Lee J."/>
            <person name="Lipzen A."/>
            <person name="Pangilinan J."/>
            <person name="LaButti K."/>
            <person name="Hainaut M."/>
            <person name="Henrissat B."/>
            <person name="Grigoriev I.V."/>
            <person name="Spatafora J.W."/>
            <person name="Aime M.C."/>
        </authorList>
    </citation>
    <scope>NUCLEOTIDE SEQUENCE [LARGE SCALE GENOMIC DNA]</scope>
    <source>
        <strain evidence="2 3">MCA 4718</strain>
    </source>
</reference>
<dbReference type="RefSeq" id="XP_025349242.1">
    <property type="nucleotide sequence ID" value="XM_025494109.1"/>
</dbReference>
<dbReference type="GeneID" id="37015843"/>
<sequence length="647" mass="69837">MAVGPASDNYEWSQTGNDSAAILSKPTLTFKQATLDLLSPAIMSPRRHSKRLTWSGVPSRSASPASTTSSACVSSVQNMSYSTSYEANASDYFSIPISHNGLPTATPQSYRSYEDAQMVHLMDDAAIMLAGSASRWKRVAVTMPRSFWKAEDDASASSCDHLLSSACEKPFGQFLAGYRVPAFVKTVDADKTGSGLLDGFLTTNKRNTCWRCGNCFCDDHTTHYATLLLDEADSPATGHASRRPSQETSISALAALEEEAEQLSLVAAAEVQGEPEATTDTSSTPLPTAASALAHCLQRSTHNSPKKHSPEARRASSTVSSSLSSDACSGTSAAARENDQQYSLALSNLPAPGRRDSGHNTSPSIWHGMAQRDAVATSAAAAALVSSSSASSSRSHATTSSHGTSVTDEQLAQLPKRITLLPNGRYLVREKVCDRCSNIVEQERAKTVQRQGARRQSQEDTAAIDTLAAIAHFVEQYNGDAIPQQSQHTPRETRPAKPHHQQQQRSISSDSLHHRRGHSGAYPTREPRRNTSMERLGRPAASRLSQFSMNGNTQPWAAREDDRDDDDGEEDETSGERKWASPALRSSPFSSPSLRHATDDHYFPSYLCPSEAGSSNAGGRRAAPARAPQEPVMGGQRLKFAMARFQH</sequence>
<dbReference type="CDD" id="cd00065">
    <property type="entry name" value="FYVE_like_SF"/>
    <property type="match status" value="1"/>
</dbReference>
<feature type="compositionally biased region" description="Basic and acidic residues" evidence="1">
    <location>
        <begin position="525"/>
        <end position="537"/>
    </location>
</feature>
<feature type="compositionally biased region" description="Low complexity" evidence="1">
    <location>
        <begin position="57"/>
        <end position="69"/>
    </location>
</feature>
<name>A0A316UA88_9BASI</name>
<evidence type="ECO:0000313" key="3">
    <source>
        <dbReference type="Proteomes" id="UP000245942"/>
    </source>
</evidence>
<dbReference type="AlphaFoldDB" id="A0A316UA88"/>
<feature type="compositionally biased region" description="Low complexity" evidence="1">
    <location>
        <begin position="610"/>
        <end position="631"/>
    </location>
</feature>
<keyword evidence="3" id="KW-1185">Reference proteome</keyword>
<accession>A0A316UA88</accession>
<protein>
    <submittedName>
        <fullName evidence="2">Uncharacterized protein</fullName>
    </submittedName>
</protein>
<proteinExistence type="predicted"/>
<feature type="region of interest" description="Disordered" evidence="1">
    <location>
        <begin position="483"/>
        <end position="634"/>
    </location>
</feature>
<feature type="region of interest" description="Disordered" evidence="1">
    <location>
        <begin position="300"/>
        <end position="340"/>
    </location>
</feature>
<feature type="compositionally biased region" description="Acidic residues" evidence="1">
    <location>
        <begin position="562"/>
        <end position="573"/>
    </location>
</feature>
<feature type="region of interest" description="Disordered" evidence="1">
    <location>
        <begin position="386"/>
        <end position="410"/>
    </location>
</feature>
<feature type="compositionally biased region" description="Polar residues" evidence="1">
    <location>
        <begin position="543"/>
        <end position="555"/>
    </location>
</feature>
<evidence type="ECO:0000256" key="1">
    <source>
        <dbReference type="SAM" id="MobiDB-lite"/>
    </source>
</evidence>
<dbReference type="Proteomes" id="UP000245942">
    <property type="component" value="Unassembled WGS sequence"/>
</dbReference>
<feature type="compositionally biased region" description="Low complexity" evidence="1">
    <location>
        <begin position="315"/>
        <end position="333"/>
    </location>
</feature>
<gene>
    <name evidence="2" type="ORF">BCV69DRAFT_297389</name>
</gene>
<feature type="region of interest" description="Disordered" evidence="1">
    <location>
        <begin position="49"/>
        <end position="69"/>
    </location>
</feature>
<evidence type="ECO:0000313" key="2">
    <source>
        <dbReference type="EMBL" id="PWN22082.1"/>
    </source>
</evidence>
<dbReference type="EMBL" id="KZ819323">
    <property type="protein sequence ID" value="PWN22082.1"/>
    <property type="molecule type" value="Genomic_DNA"/>
</dbReference>